<gene>
    <name evidence="1" type="ORF">MPNT_170051</name>
    <name evidence="2" type="ORF">MPNT_70089</name>
</gene>
<evidence type="ECO:0000313" key="3">
    <source>
        <dbReference type="Proteomes" id="UP000663859"/>
    </source>
</evidence>
<accession>A0A8J2FXD3</accession>
<dbReference type="Proteomes" id="UP000663859">
    <property type="component" value="Unassembled WGS sequence"/>
</dbReference>
<sequence>MLRERIRRLLRSPEVLERYRQREPSLEPVFELVNEVPRSSAFLLQGLEWV</sequence>
<organism evidence="2 3">
    <name type="scientific">Candidatus Methylacidithermus pantelleriae</name>
    <dbReference type="NCBI Taxonomy" id="2744239"/>
    <lineage>
        <taxon>Bacteria</taxon>
        <taxon>Pseudomonadati</taxon>
        <taxon>Verrucomicrobiota</taxon>
        <taxon>Methylacidiphilae</taxon>
        <taxon>Methylacidiphilales</taxon>
        <taxon>Methylacidiphilaceae</taxon>
        <taxon>Candidatus Methylacidithermus</taxon>
    </lineage>
</organism>
<keyword evidence="3" id="KW-1185">Reference proteome</keyword>
<proteinExistence type="predicted"/>
<dbReference type="AlphaFoldDB" id="A0A8J2FXD3"/>
<protein>
    <submittedName>
        <fullName evidence="2">Uncharacterized protein</fullName>
    </submittedName>
</protein>
<evidence type="ECO:0000313" key="1">
    <source>
        <dbReference type="EMBL" id="CAF0694738.1"/>
    </source>
</evidence>
<dbReference type="EMBL" id="CAJNOB010000067">
    <property type="protein sequence ID" value="CAF0704605.1"/>
    <property type="molecule type" value="Genomic_DNA"/>
</dbReference>
<evidence type="ECO:0000313" key="2">
    <source>
        <dbReference type="EMBL" id="CAF0704605.1"/>
    </source>
</evidence>
<name>A0A8J2FXD3_9BACT</name>
<dbReference type="EMBL" id="CAJNOB010000009">
    <property type="protein sequence ID" value="CAF0694738.1"/>
    <property type="molecule type" value="Genomic_DNA"/>
</dbReference>
<comment type="caution">
    <text evidence="2">The sequence shown here is derived from an EMBL/GenBank/DDBJ whole genome shotgun (WGS) entry which is preliminary data.</text>
</comment>
<reference evidence="2" key="1">
    <citation type="submission" date="2021-02" db="EMBL/GenBank/DDBJ databases">
        <authorList>
            <person name="Cremers G."/>
            <person name="Picone N."/>
        </authorList>
    </citation>
    <scope>NUCLEOTIDE SEQUENCE</scope>
    <source>
        <strain evidence="2">PQ17</strain>
    </source>
</reference>